<sequence>MASSRRDHQIQGFRPRSLKVHKEYSWNSKKTMIVEANRRRLPPPHVIYLKSPKVIHVKPQDFMSIVQQLTGKSTSSSHVNFDVGVDVEVEERRHHSVEEEEEQEQEQE</sequence>
<evidence type="ECO:0000313" key="1">
    <source>
        <dbReference type="EMBL" id="KAH7661654.1"/>
    </source>
</evidence>
<accession>A0ACB7UM99</accession>
<organism evidence="1 2">
    <name type="scientific">Dioscorea alata</name>
    <name type="common">Purple yam</name>
    <dbReference type="NCBI Taxonomy" id="55571"/>
    <lineage>
        <taxon>Eukaryota</taxon>
        <taxon>Viridiplantae</taxon>
        <taxon>Streptophyta</taxon>
        <taxon>Embryophyta</taxon>
        <taxon>Tracheophyta</taxon>
        <taxon>Spermatophyta</taxon>
        <taxon>Magnoliopsida</taxon>
        <taxon>Liliopsida</taxon>
        <taxon>Dioscoreales</taxon>
        <taxon>Dioscoreaceae</taxon>
        <taxon>Dioscorea</taxon>
    </lineage>
</organism>
<gene>
    <name evidence="1" type="ORF">IHE45_15G078300</name>
</gene>
<dbReference type="EMBL" id="CM037025">
    <property type="protein sequence ID" value="KAH7661654.1"/>
    <property type="molecule type" value="Genomic_DNA"/>
</dbReference>
<dbReference type="Proteomes" id="UP000827976">
    <property type="component" value="Chromosome 15"/>
</dbReference>
<name>A0ACB7UM99_DIOAL</name>
<reference evidence="2" key="1">
    <citation type="journal article" date="2022" name="Nat. Commun.">
        <title>Chromosome evolution and the genetic basis of agronomically important traits in greater yam.</title>
        <authorList>
            <person name="Bredeson J.V."/>
            <person name="Lyons J.B."/>
            <person name="Oniyinde I.O."/>
            <person name="Okereke N.R."/>
            <person name="Kolade O."/>
            <person name="Nnabue I."/>
            <person name="Nwadili C.O."/>
            <person name="Hribova E."/>
            <person name="Parker M."/>
            <person name="Nwogha J."/>
            <person name="Shu S."/>
            <person name="Carlson J."/>
            <person name="Kariba R."/>
            <person name="Muthemba S."/>
            <person name="Knop K."/>
            <person name="Barton G.J."/>
            <person name="Sherwood A.V."/>
            <person name="Lopez-Montes A."/>
            <person name="Asiedu R."/>
            <person name="Jamnadass R."/>
            <person name="Muchugi A."/>
            <person name="Goodstein D."/>
            <person name="Egesi C.N."/>
            <person name="Featherston J."/>
            <person name="Asfaw A."/>
            <person name="Simpson G.G."/>
            <person name="Dolezel J."/>
            <person name="Hendre P.S."/>
            <person name="Van Deynze A."/>
            <person name="Kumar P.L."/>
            <person name="Obidiegwu J.E."/>
            <person name="Bhattacharjee R."/>
            <person name="Rokhsar D.S."/>
        </authorList>
    </citation>
    <scope>NUCLEOTIDE SEQUENCE [LARGE SCALE GENOMIC DNA]</scope>
    <source>
        <strain evidence="2">cv. TDa95/00328</strain>
    </source>
</reference>
<protein>
    <submittedName>
        <fullName evidence="1">VQ domain-containing protein</fullName>
    </submittedName>
</protein>
<proteinExistence type="predicted"/>
<evidence type="ECO:0000313" key="2">
    <source>
        <dbReference type="Proteomes" id="UP000827976"/>
    </source>
</evidence>
<comment type="caution">
    <text evidence="1">The sequence shown here is derived from an EMBL/GenBank/DDBJ whole genome shotgun (WGS) entry which is preliminary data.</text>
</comment>
<keyword evidence="2" id="KW-1185">Reference proteome</keyword>